<gene>
    <name evidence="1" type="ORF">GMST_26160</name>
</gene>
<keyword evidence="2" id="KW-1185">Reference proteome</keyword>
<name>A0A6V8MJW5_9BACT</name>
<accession>A0A6V8MJW5</accession>
<dbReference type="RefSeq" id="WP_183355097.1">
    <property type="nucleotide sequence ID" value="NZ_BLXX01000007.1"/>
</dbReference>
<evidence type="ECO:0000313" key="2">
    <source>
        <dbReference type="Proteomes" id="UP000556026"/>
    </source>
</evidence>
<dbReference type="Proteomes" id="UP000556026">
    <property type="component" value="Unassembled WGS sequence"/>
</dbReference>
<comment type="caution">
    <text evidence="1">The sequence shown here is derived from an EMBL/GenBank/DDBJ whole genome shotgun (WGS) entry which is preliminary data.</text>
</comment>
<dbReference type="AlphaFoldDB" id="A0A6V8MJW5"/>
<protein>
    <submittedName>
        <fullName evidence="1">Uncharacterized protein</fullName>
    </submittedName>
</protein>
<organism evidence="1 2">
    <name type="scientific">Geomonas silvestris</name>
    <dbReference type="NCBI Taxonomy" id="2740184"/>
    <lineage>
        <taxon>Bacteria</taxon>
        <taxon>Pseudomonadati</taxon>
        <taxon>Thermodesulfobacteriota</taxon>
        <taxon>Desulfuromonadia</taxon>
        <taxon>Geobacterales</taxon>
        <taxon>Geobacteraceae</taxon>
        <taxon>Geomonas</taxon>
    </lineage>
</organism>
<dbReference type="EMBL" id="BLXX01000007">
    <property type="protein sequence ID" value="GFO60291.1"/>
    <property type="molecule type" value="Genomic_DNA"/>
</dbReference>
<proteinExistence type="predicted"/>
<reference evidence="2" key="1">
    <citation type="submission" date="2020-06" db="EMBL/GenBank/DDBJ databases">
        <title>Draft genomic sequence of Geomonas sp. Red330.</title>
        <authorList>
            <person name="Itoh H."/>
            <person name="Zhenxing X."/>
            <person name="Ushijima N."/>
            <person name="Masuda Y."/>
            <person name="Shiratori Y."/>
            <person name="Senoo K."/>
        </authorList>
    </citation>
    <scope>NUCLEOTIDE SEQUENCE [LARGE SCALE GENOMIC DNA]</scope>
    <source>
        <strain evidence="2">Red330</strain>
    </source>
</reference>
<evidence type="ECO:0000313" key="1">
    <source>
        <dbReference type="EMBL" id="GFO60291.1"/>
    </source>
</evidence>
<sequence>MNQLEQRFLKEGASTTLAIESLHLMCEWLHGHFRQMDQVLVDYLQELGECNP</sequence>